<evidence type="ECO:0000313" key="2">
    <source>
        <dbReference type="Proteomes" id="UP000698924"/>
    </source>
</evidence>
<proteinExistence type="predicted"/>
<comment type="caution">
    <text evidence="1">The sequence shown here is derived from an EMBL/GenBank/DDBJ whole genome shotgun (WGS) entry which is preliminary data.</text>
</comment>
<dbReference type="AlphaFoldDB" id="A0AA40ZRL3"/>
<keyword evidence="2" id="KW-1185">Reference proteome</keyword>
<organism evidence="1 2">
    <name type="scientific">Caecibacteroides pullorum</name>
    <dbReference type="NCBI Taxonomy" id="2725562"/>
    <lineage>
        <taxon>Bacteria</taxon>
        <taxon>Pseudomonadati</taxon>
        <taxon>Bacteroidota</taxon>
        <taxon>Bacteroidia</taxon>
        <taxon>Bacteroidales</taxon>
        <taxon>Bacteroidaceae</taxon>
        <taxon>Caecibacteroides</taxon>
    </lineage>
</organism>
<dbReference type="Proteomes" id="UP000698924">
    <property type="component" value="Unassembled WGS sequence"/>
</dbReference>
<evidence type="ECO:0000313" key="1">
    <source>
        <dbReference type="EMBL" id="MBM6856643.1"/>
    </source>
</evidence>
<name>A0AA40ZRL3_9BACT</name>
<accession>A0AA40ZRL3</accession>
<dbReference type="EMBL" id="JACJMO010000002">
    <property type="protein sequence ID" value="MBM6856643.1"/>
    <property type="molecule type" value="Genomic_DNA"/>
</dbReference>
<sequence length="115" mass="13908">MALSDFLRINLPYGMRKNDRDEWMFFNREYTSLGNSLNETIDEHSSYYCSYKGINKKLLEQLAEGRYKVNEKGEYICLWFYDDNTNPYQKGKIIPDLWNKYVKKLRLLSKLDRKI</sequence>
<dbReference type="RefSeq" id="WP_204971109.1">
    <property type="nucleotide sequence ID" value="NZ_JAAZTS010000002.1"/>
</dbReference>
<gene>
    <name evidence="1" type="ORF">H6D15_03350</name>
</gene>
<protein>
    <submittedName>
        <fullName evidence="1">Uncharacterized protein</fullName>
    </submittedName>
</protein>
<reference evidence="1 2" key="1">
    <citation type="journal article" date="2021" name="Sci. Rep.">
        <title>The distribution of antibiotic resistance genes in chicken gut microbiota commensals.</title>
        <authorList>
            <person name="Juricova H."/>
            <person name="Matiasovicova J."/>
            <person name="Kubasova T."/>
            <person name="Cejkova D."/>
            <person name="Rychlik I."/>
        </authorList>
    </citation>
    <scope>NUCLEOTIDE SEQUENCE [LARGE SCALE GENOMIC DNA]</scope>
    <source>
        <strain evidence="1 2">An421</strain>
    </source>
</reference>